<evidence type="ECO:0000313" key="6">
    <source>
        <dbReference type="EMBL" id="SHI99415.1"/>
    </source>
</evidence>
<proteinExistence type="inferred from homology"/>
<evidence type="ECO:0000256" key="3">
    <source>
        <dbReference type="ARBA" id="ARBA00022448"/>
    </source>
</evidence>
<dbReference type="Pfam" id="PF13531">
    <property type="entry name" value="SBP_bac_11"/>
    <property type="match status" value="1"/>
</dbReference>
<evidence type="ECO:0000256" key="2">
    <source>
        <dbReference type="ARBA" id="ARBA00008520"/>
    </source>
</evidence>
<comment type="subcellular location">
    <subcellularLocation>
        <location evidence="1">Periplasm</location>
    </subcellularLocation>
</comment>
<dbReference type="NCBIfam" id="TIGR01254">
    <property type="entry name" value="sfuA"/>
    <property type="match status" value="1"/>
</dbReference>
<keyword evidence="4" id="KW-0732">Signal</keyword>
<dbReference type="AlphaFoldDB" id="A0A1M6FP23"/>
<dbReference type="GO" id="GO:0015888">
    <property type="term" value="P:thiamine transport"/>
    <property type="evidence" value="ECO:0007669"/>
    <property type="project" value="InterPro"/>
</dbReference>
<dbReference type="EMBL" id="FQYO01000004">
    <property type="protein sequence ID" value="SHI99415.1"/>
    <property type="molecule type" value="Genomic_DNA"/>
</dbReference>
<dbReference type="PANTHER" id="PTHR30006">
    <property type="entry name" value="THIAMINE-BINDING PERIPLASMIC PROTEIN-RELATED"/>
    <property type="match status" value="1"/>
</dbReference>
<name>A0A1M6FP23_9RHOB</name>
<accession>A0A1M6FP23</accession>
<dbReference type="STRING" id="1447782.SAMN05444417_2424"/>
<dbReference type="GO" id="GO:0030976">
    <property type="term" value="F:thiamine pyrophosphate binding"/>
    <property type="evidence" value="ECO:0007669"/>
    <property type="project" value="TreeGrafter"/>
</dbReference>
<dbReference type="InterPro" id="IPR005948">
    <property type="entry name" value="ThiB-like"/>
</dbReference>
<organism evidence="6 7">
    <name type="scientific">Wenxinia saemankumensis</name>
    <dbReference type="NCBI Taxonomy" id="1447782"/>
    <lineage>
        <taxon>Bacteria</taxon>
        <taxon>Pseudomonadati</taxon>
        <taxon>Pseudomonadota</taxon>
        <taxon>Alphaproteobacteria</taxon>
        <taxon>Rhodobacterales</taxon>
        <taxon>Roseobacteraceae</taxon>
        <taxon>Wenxinia</taxon>
    </lineage>
</organism>
<evidence type="ECO:0000256" key="5">
    <source>
        <dbReference type="ARBA" id="ARBA00022764"/>
    </source>
</evidence>
<sequence>MRLPATLALCVLGTAAAAQDRPQLVVYAYDSFPTEWGPGPVIEAAFEEECGCDLRIVAAGDGAALLSRLQLEGPSTEADVILGLDTSLVAAARETGLFAPHGLSPEMDLLPVAWDDPDFVPFDWGYFAFVADEGTEAPASFEVLAASDLSIVIQDPRSSTPGLGLLLWVEAAYGERAGEIWEGLADNIVTVTPGWTEAYNLFLEGEADAVLSYTTSPSYHLLGEGDGTKVAWTFDEGHYMQVEVAGIVAGTDQPDLAAEFLAFLTQDAAQAAIPETNWMFPVATPEGGLPEGFAEPLPQDRALLLPPDEAQAARGPALDTWRTALSR</sequence>
<evidence type="ECO:0000256" key="1">
    <source>
        <dbReference type="ARBA" id="ARBA00004418"/>
    </source>
</evidence>
<keyword evidence="3" id="KW-0813">Transport</keyword>
<dbReference type="OrthoDB" id="8013425at2"/>
<protein>
    <submittedName>
        <fullName evidence="6">Thiamine transport system substrate-binding protein</fullName>
    </submittedName>
</protein>
<dbReference type="CDD" id="cd13545">
    <property type="entry name" value="PBP2_TbpA"/>
    <property type="match status" value="1"/>
</dbReference>
<dbReference type="PANTHER" id="PTHR30006:SF3">
    <property type="entry name" value="THIAMINE-BINDING PERIPLASMIC PROTEIN"/>
    <property type="match status" value="1"/>
</dbReference>
<dbReference type="GO" id="GO:0030975">
    <property type="term" value="F:thiamine binding"/>
    <property type="evidence" value="ECO:0007669"/>
    <property type="project" value="InterPro"/>
</dbReference>
<dbReference type="Proteomes" id="UP000184292">
    <property type="component" value="Unassembled WGS sequence"/>
</dbReference>
<keyword evidence="5" id="KW-0574">Periplasm</keyword>
<dbReference type="RefSeq" id="WP_073330730.1">
    <property type="nucleotide sequence ID" value="NZ_FQYO01000004.1"/>
</dbReference>
<keyword evidence="7" id="KW-1185">Reference proteome</keyword>
<reference evidence="6 7" key="1">
    <citation type="submission" date="2016-11" db="EMBL/GenBank/DDBJ databases">
        <authorList>
            <person name="Jaros S."/>
            <person name="Januszkiewicz K."/>
            <person name="Wedrychowicz H."/>
        </authorList>
    </citation>
    <scope>NUCLEOTIDE SEQUENCE [LARGE SCALE GENOMIC DNA]</scope>
    <source>
        <strain evidence="6 7">DSM 100565</strain>
    </source>
</reference>
<dbReference type="GO" id="GO:0030288">
    <property type="term" value="C:outer membrane-bounded periplasmic space"/>
    <property type="evidence" value="ECO:0007669"/>
    <property type="project" value="TreeGrafter"/>
</dbReference>
<evidence type="ECO:0000313" key="7">
    <source>
        <dbReference type="Proteomes" id="UP000184292"/>
    </source>
</evidence>
<evidence type="ECO:0000256" key="4">
    <source>
        <dbReference type="ARBA" id="ARBA00022729"/>
    </source>
</evidence>
<gene>
    <name evidence="6" type="ORF">SAMN05444417_2424</name>
</gene>
<dbReference type="Gene3D" id="3.40.190.10">
    <property type="entry name" value="Periplasmic binding protein-like II"/>
    <property type="match status" value="2"/>
</dbReference>
<dbReference type="SUPFAM" id="SSF53850">
    <property type="entry name" value="Periplasmic binding protein-like II"/>
    <property type="match status" value="1"/>
</dbReference>
<comment type="similarity">
    <text evidence="2">Belongs to the bacterial solute-binding protein 1 family.</text>
</comment>